<evidence type="ECO:0000313" key="5">
    <source>
        <dbReference type="RefSeq" id="XP_035672885.1"/>
    </source>
</evidence>
<accession>A0A9J7KZJ8</accession>
<feature type="chain" id="PRO_5039926839" evidence="2">
    <location>
        <begin position="20"/>
        <end position="168"/>
    </location>
</feature>
<dbReference type="InterPro" id="IPR018378">
    <property type="entry name" value="C-type_lectin_CS"/>
</dbReference>
<organism evidence="4 5">
    <name type="scientific">Branchiostoma floridae</name>
    <name type="common">Florida lancelet</name>
    <name type="synonym">Amphioxus</name>
    <dbReference type="NCBI Taxonomy" id="7739"/>
    <lineage>
        <taxon>Eukaryota</taxon>
        <taxon>Metazoa</taxon>
        <taxon>Chordata</taxon>
        <taxon>Cephalochordata</taxon>
        <taxon>Leptocardii</taxon>
        <taxon>Amphioxiformes</taxon>
        <taxon>Branchiostomatidae</taxon>
        <taxon>Branchiostoma</taxon>
    </lineage>
</organism>
<dbReference type="AlphaFoldDB" id="A0A9J7KZJ8"/>
<dbReference type="InterPro" id="IPR001304">
    <property type="entry name" value="C-type_lectin-like"/>
</dbReference>
<dbReference type="PROSITE" id="PS50041">
    <property type="entry name" value="C_TYPE_LECTIN_2"/>
    <property type="match status" value="1"/>
</dbReference>
<dbReference type="OMA" id="RISHTPN"/>
<sequence length="168" mass="18804">MKTTFVIGLTLLLVESAFGDETGDFNGYHYRAVTSRLNYDQAQGRCISYGGYLVHIKSSRQQSFLANMASAASGSGYWIGCSDRQTEGDWRWSDGSPLSYTHWYVRQPDDYKGAQDCGILRDDYDFFHWDDAGCTGTYYSLCQIGRISHTPNEIATTEISIAANTGLR</sequence>
<keyword evidence="4" id="KW-1185">Reference proteome</keyword>
<dbReference type="Proteomes" id="UP000001554">
    <property type="component" value="Chromosome 1"/>
</dbReference>
<dbReference type="SMART" id="SM00034">
    <property type="entry name" value="CLECT"/>
    <property type="match status" value="1"/>
</dbReference>
<dbReference type="RefSeq" id="XP_035672885.1">
    <property type="nucleotide sequence ID" value="XM_035816992.1"/>
</dbReference>
<dbReference type="PANTHER" id="PTHR22801:SF63">
    <property type="entry name" value="C-TYPE LECTIN DOMAIN-CONTAINING PROTEIN"/>
    <property type="match status" value="1"/>
</dbReference>
<dbReference type="KEGG" id="bfo:118413502"/>
<dbReference type="CDD" id="cd00037">
    <property type="entry name" value="CLECT"/>
    <property type="match status" value="1"/>
</dbReference>
<dbReference type="OrthoDB" id="6337382at2759"/>
<dbReference type="Gene3D" id="3.10.100.10">
    <property type="entry name" value="Mannose-Binding Protein A, subunit A"/>
    <property type="match status" value="1"/>
</dbReference>
<feature type="signal peptide" evidence="2">
    <location>
        <begin position="1"/>
        <end position="19"/>
    </location>
</feature>
<dbReference type="Pfam" id="PF00059">
    <property type="entry name" value="Lectin_C"/>
    <property type="match status" value="1"/>
</dbReference>
<protein>
    <submittedName>
        <fullName evidence="5">Alpha-N-acetylgalactosamine-specific lectin-like</fullName>
    </submittedName>
</protein>
<keyword evidence="2" id="KW-0732">Signal</keyword>
<evidence type="ECO:0000313" key="4">
    <source>
        <dbReference type="Proteomes" id="UP000001554"/>
    </source>
</evidence>
<feature type="domain" description="C-type lectin" evidence="3">
    <location>
        <begin position="25"/>
        <end position="143"/>
    </location>
</feature>
<keyword evidence="1" id="KW-1015">Disulfide bond</keyword>
<dbReference type="PROSITE" id="PS00615">
    <property type="entry name" value="C_TYPE_LECTIN_1"/>
    <property type="match status" value="1"/>
</dbReference>
<dbReference type="GeneID" id="118413502"/>
<evidence type="ECO:0000256" key="2">
    <source>
        <dbReference type="SAM" id="SignalP"/>
    </source>
</evidence>
<dbReference type="SUPFAM" id="SSF56436">
    <property type="entry name" value="C-type lectin-like"/>
    <property type="match status" value="1"/>
</dbReference>
<reference evidence="4" key="1">
    <citation type="journal article" date="2020" name="Nat. Ecol. Evol.">
        <title>Deeply conserved synteny resolves early events in vertebrate evolution.</title>
        <authorList>
            <person name="Simakov O."/>
            <person name="Marletaz F."/>
            <person name="Yue J.X."/>
            <person name="O'Connell B."/>
            <person name="Jenkins J."/>
            <person name="Brandt A."/>
            <person name="Calef R."/>
            <person name="Tung C.H."/>
            <person name="Huang T.K."/>
            <person name="Schmutz J."/>
            <person name="Satoh N."/>
            <person name="Yu J.K."/>
            <person name="Putnam N.H."/>
            <person name="Green R.E."/>
            <person name="Rokhsar D.S."/>
        </authorList>
    </citation>
    <scope>NUCLEOTIDE SEQUENCE [LARGE SCALE GENOMIC DNA]</scope>
    <source>
        <strain evidence="4">S238N-H82</strain>
    </source>
</reference>
<dbReference type="PANTHER" id="PTHR22801">
    <property type="entry name" value="LITHOSTATHINE"/>
    <property type="match status" value="1"/>
</dbReference>
<gene>
    <name evidence="5" type="primary">LOC118413502</name>
</gene>
<dbReference type="InterPro" id="IPR016187">
    <property type="entry name" value="CTDL_fold"/>
</dbReference>
<evidence type="ECO:0000259" key="3">
    <source>
        <dbReference type="PROSITE" id="PS50041"/>
    </source>
</evidence>
<name>A0A9J7KZJ8_BRAFL</name>
<dbReference type="InterPro" id="IPR050801">
    <property type="entry name" value="Ca-Dep_Lectins_ImmuneDev"/>
</dbReference>
<proteinExistence type="predicted"/>
<dbReference type="InterPro" id="IPR016186">
    <property type="entry name" value="C-type_lectin-like/link_sf"/>
</dbReference>
<evidence type="ECO:0000256" key="1">
    <source>
        <dbReference type="ARBA" id="ARBA00023157"/>
    </source>
</evidence>
<reference evidence="5" key="2">
    <citation type="submission" date="2025-08" db="UniProtKB">
        <authorList>
            <consortium name="RefSeq"/>
        </authorList>
    </citation>
    <scope>IDENTIFICATION</scope>
    <source>
        <strain evidence="5">S238N-H82</strain>
        <tissue evidence="5">Testes</tissue>
    </source>
</reference>